<evidence type="ECO:0000313" key="7">
    <source>
        <dbReference type="EMBL" id="CAH1109906.1"/>
    </source>
</evidence>
<evidence type="ECO:0000256" key="1">
    <source>
        <dbReference type="ARBA" id="ARBA00022723"/>
    </source>
</evidence>
<dbReference type="PANTHER" id="PTHR13173">
    <property type="entry name" value="WW DOMAIN BINDING PROTEIN 4"/>
    <property type="match status" value="1"/>
</dbReference>
<evidence type="ECO:0000256" key="2">
    <source>
        <dbReference type="ARBA" id="ARBA00022771"/>
    </source>
</evidence>
<dbReference type="InterPro" id="IPR013085">
    <property type="entry name" value="U1-CZ_Znf_C2H2"/>
</dbReference>
<protein>
    <recommendedName>
        <fullName evidence="9">WW domain-binding protein 4</fullName>
    </recommendedName>
</protein>
<keyword evidence="3" id="KW-0862">Zinc</keyword>
<proteinExistence type="predicted"/>
<dbReference type="InterPro" id="IPR003604">
    <property type="entry name" value="Matrin/U1-like-C_Znf_C2H2"/>
</dbReference>
<accession>A0A9P0CX10</accession>
<dbReference type="AlphaFoldDB" id="A0A9P0CX10"/>
<evidence type="ECO:0000259" key="6">
    <source>
        <dbReference type="SMART" id="SM00456"/>
    </source>
</evidence>
<dbReference type="EMBL" id="OV651816">
    <property type="protein sequence ID" value="CAH1109906.1"/>
    <property type="molecule type" value="Genomic_DNA"/>
</dbReference>
<dbReference type="GO" id="GO:0071011">
    <property type="term" value="C:precatalytic spliceosome"/>
    <property type="evidence" value="ECO:0007669"/>
    <property type="project" value="TreeGrafter"/>
</dbReference>
<dbReference type="GO" id="GO:0003723">
    <property type="term" value="F:RNA binding"/>
    <property type="evidence" value="ECO:0007669"/>
    <property type="project" value="TreeGrafter"/>
</dbReference>
<evidence type="ECO:0000256" key="3">
    <source>
        <dbReference type="ARBA" id="ARBA00022833"/>
    </source>
</evidence>
<evidence type="ECO:0000313" key="8">
    <source>
        <dbReference type="Proteomes" id="UP001153636"/>
    </source>
</evidence>
<dbReference type="GO" id="GO:0000398">
    <property type="term" value="P:mRNA splicing, via spliceosome"/>
    <property type="evidence" value="ECO:0007669"/>
    <property type="project" value="InterPro"/>
</dbReference>
<dbReference type="Proteomes" id="UP001153636">
    <property type="component" value="Chromosome 4"/>
</dbReference>
<keyword evidence="2" id="KW-0863">Zinc-finger</keyword>
<dbReference type="Gene3D" id="2.20.70.10">
    <property type="match status" value="1"/>
</dbReference>
<dbReference type="Gene3D" id="3.30.160.60">
    <property type="entry name" value="Classic Zinc Finger"/>
    <property type="match status" value="1"/>
</dbReference>
<name>A0A9P0CX10_9CUCU</name>
<dbReference type="SMART" id="SM00451">
    <property type="entry name" value="ZnF_U1"/>
    <property type="match status" value="1"/>
</dbReference>
<feature type="region of interest" description="Disordered" evidence="4">
    <location>
        <begin position="193"/>
        <end position="214"/>
    </location>
</feature>
<dbReference type="Pfam" id="PF06220">
    <property type="entry name" value="zf-U1"/>
    <property type="match status" value="1"/>
</dbReference>
<evidence type="ECO:0000259" key="5">
    <source>
        <dbReference type="SMART" id="SM00451"/>
    </source>
</evidence>
<dbReference type="InterPro" id="IPR036236">
    <property type="entry name" value="Znf_C2H2_sf"/>
</dbReference>
<dbReference type="GO" id="GO:0008270">
    <property type="term" value="F:zinc ion binding"/>
    <property type="evidence" value="ECO:0007669"/>
    <property type="project" value="UniProtKB-KW"/>
</dbReference>
<dbReference type="PANTHER" id="PTHR13173:SF10">
    <property type="entry name" value="WW DOMAIN-BINDING PROTEIN 4"/>
    <property type="match status" value="1"/>
</dbReference>
<organism evidence="7 8">
    <name type="scientific">Psylliodes chrysocephalus</name>
    <dbReference type="NCBI Taxonomy" id="3402493"/>
    <lineage>
        <taxon>Eukaryota</taxon>
        <taxon>Metazoa</taxon>
        <taxon>Ecdysozoa</taxon>
        <taxon>Arthropoda</taxon>
        <taxon>Hexapoda</taxon>
        <taxon>Insecta</taxon>
        <taxon>Pterygota</taxon>
        <taxon>Neoptera</taxon>
        <taxon>Endopterygota</taxon>
        <taxon>Coleoptera</taxon>
        <taxon>Polyphaga</taxon>
        <taxon>Cucujiformia</taxon>
        <taxon>Chrysomeloidea</taxon>
        <taxon>Chrysomelidae</taxon>
        <taxon>Galerucinae</taxon>
        <taxon>Alticini</taxon>
        <taxon>Psylliodes</taxon>
    </lineage>
</organism>
<feature type="compositionally biased region" description="Basic and acidic residues" evidence="4">
    <location>
        <begin position="193"/>
        <end position="202"/>
    </location>
</feature>
<dbReference type="SUPFAM" id="SSF57667">
    <property type="entry name" value="beta-beta-alpha zinc fingers"/>
    <property type="match status" value="1"/>
</dbReference>
<dbReference type="CDD" id="cd00201">
    <property type="entry name" value="WW"/>
    <property type="match status" value="1"/>
</dbReference>
<evidence type="ECO:0000256" key="4">
    <source>
        <dbReference type="SAM" id="MobiDB-lite"/>
    </source>
</evidence>
<dbReference type="InterPro" id="IPR036020">
    <property type="entry name" value="WW_dom_sf"/>
</dbReference>
<gene>
    <name evidence="7" type="ORF">PSYICH_LOCUS10620</name>
</gene>
<dbReference type="InterPro" id="IPR001202">
    <property type="entry name" value="WW_dom"/>
</dbReference>
<keyword evidence="1" id="KW-0479">Metal-binding</keyword>
<dbReference type="OrthoDB" id="191651at2759"/>
<dbReference type="SMART" id="SM00456">
    <property type="entry name" value="WW"/>
    <property type="match status" value="1"/>
</dbReference>
<feature type="domain" description="U1-type" evidence="5">
    <location>
        <begin position="8"/>
        <end position="43"/>
    </location>
</feature>
<dbReference type="InterPro" id="IPR040023">
    <property type="entry name" value="WBP4"/>
</dbReference>
<sequence>MADYWKSNERKYCDFCKCWIADNKPSVEFHEKGRRHQENVKKRLKVITKNSARAFKVEQNVDAAIKQMEAAALAAYRKDVETNSSADLTSLAIAKKLKDENLQLRNDSNKVWYEAKTKEGHTYYWNTITNETVWEPPKDGFLSIDEQRDEKDQEASKQLKEIDKQRRLEGLKLAQVQKADDEEERARLEREKLKERRVKEDSPPPVYGPIIDPGKNDAYGKWQTVKEEKLVDLQLPVQQEYFECPIQYEPEPVKREFKEKTIESLDVYGQSSFKKRKKIIGSNRNTRQRLDDD</sequence>
<evidence type="ECO:0008006" key="9">
    <source>
        <dbReference type="Google" id="ProtNLM"/>
    </source>
</evidence>
<feature type="domain" description="WW" evidence="6">
    <location>
        <begin position="107"/>
        <end position="139"/>
    </location>
</feature>
<dbReference type="SUPFAM" id="SSF51045">
    <property type="entry name" value="WW domain"/>
    <property type="match status" value="1"/>
</dbReference>
<dbReference type="Pfam" id="PF00397">
    <property type="entry name" value="WW"/>
    <property type="match status" value="1"/>
</dbReference>
<keyword evidence="8" id="KW-1185">Reference proteome</keyword>
<reference evidence="7" key="1">
    <citation type="submission" date="2022-01" db="EMBL/GenBank/DDBJ databases">
        <authorList>
            <person name="King R."/>
        </authorList>
    </citation>
    <scope>NUCLEOTIDE SEQUENCE</scope>
</reference>